<comment type="caution">
    <text evidence="5">The sequence shown here is derived from an EMBL/GenBank/DDBJ whole genome shotgun (WGS) entry which is preliminary data.</text>
</comment>
<keyword evidence="3" id="KW-0804">Transcription</keyword>
<evidence type="ECO:0000256" key="1">
    <source>
        <dbReference type="ARBA" id="ARBA00023015"/>
    </source>
</evidence>
<dbReference type="InterPro" id="IPR036388">
    <property type="entry name" value="WH-like_DNA-bd_sf"/>
</dbReference>
<keyword evidence="1" id="KW-0805">Transcription regulation</keyword>
<name>A0A2T7BNW5_9BACT</name>
<organism evidence="5 6">
    <name type="scientific">Chitinophaga parva</name>
    <dbReference type="NCBI Taxonomy" id="2169414"/>
    <lineage>
        <taxon>Bacteria</taxon>
        <taxon>Pseudomonadati</taxon>
        <taxon>Bacteroidota</taxon>
        <taxon>Chitinophagia</taxon>
        <taxon>Chitinophagales</taxon>
        <taxon>Chitinophagaceae</taxon>
        <taxon>Chitinophaga</taxon>
    </lineage>
</organism>
<sequence length="112" mass="12730">MKRTIPFKYSDCGVRHATTIAGSRWKLIIVYALRERTMRFGQLHAIVGNISSKVLTNCLRELEADEVLVRNAVSPSRVEYSLTEVGRALVPILVELVKWDKKFFPQAVEQVA</sequence>
<dbReference type="PANTHER" id="PTHR33204">
    <property type="entry name" value="TRANSCRIPTIONAL REGULATOR, MARR FAMILY"/>
    <property type="match status" value="1"/>
</dbReference>
<evidence type="ECO:0000256" key="2">
    <source>
        <dbReference type="ARBA" id="ARBA00023125"/>
    </source>
</evidence>
<protein>
    <submittedName>
        <fullName evidence="5">Transcriptional regulator</fullName>
    </submittedName>
</protein>
<dbReference type="OrthoDB" id="8231503at2"/>
<dbReference type="Gene3D" id="1.10.10.10">
    <property type="entry name" value="Winged helix-like DNA-binding domain superfamily/Winged helix DNA-binding domain"/>
    <property type="match status" value="1"/>
</dbReference>
<reference evidence="5 6" key="1">
    <citation type="submission" date="2018-04" db="EMBL/GenBank/DDBJ databases">
        <title>Chitinophaga fuyangensis sp. nov., isolated from soil in a chemical factory.</title>
        <authorList>
            <person name="Chen K."/>
        </authorList>
    </citation>
    <scope>NUCLEOTIDE SEQUENCE [LARGE SCALE GENOMIC DNA]</scope>
    <source>
        <strain evidence="5 6">LY-1</strain>
    </source>
</reference>
<proteinExistence type="predicted"/>
<dbReference type="Proteomes" id="UP000244450">
    <property type="component" value="Unassembled WGS sequence"/>
</dbReference>
<keyword evidence="2" id="KW-0238">DNA-binding</keyword>
<evidence type="ECO:0000256" key="3">
    <source>
        <dbReference type="ARBA" id="ARBA00023163"/>
    </source>
</evidence>
<dbReference type="Pfam" id="PF01638">
    <property type="entry name" value="HxlR"/>
    <property type="match status" value="1"/>
</dbReference>
<dbReference type="GO" id="GO:0003677">
    <property type="term" value="F:DNA binding"/>
    <property type="evidence" value="ECO:0007669"/>
    <property type="project" value="UniProtKB-KW"/>
</dbReference>
<dbReference type="PROSITE" id="PS51118">
    <property type="entry name" value="HTH_HXLR"/>
    <property type="match status" value="1"/>
</dbReference>
<accession>A0A2T7BNW5</accession>
<dbReference type="InterPro" id="IPR002577">
    <property type="entry name" value="HTH_HxlR"/>
</dbReference>
<dbReference type="SUPFAM" id="SSF46785">
    <property type="entry name" value="Winged helix' DNA-binding domain"/>
    <property type="match status" value="1"/>
</dbReference>
<keyword evidence="6" id="KW-1185">Reference proteome</keyword>
<evidence type="ECO:0000313" key="6">
    <source>
        <dbReference type="Proteomes" id="UP000244450"/>
    </source>
</evidence>
<dbReference type="AlphaFoldDB" id="A0A2T7BNW5"/>
<evidence type="ECO:0000313" key="5">
    <source>
        <dbReference type="EMBL" id="PUZ29368.1"/>
    </source>
</evidence>
<dbReference type="PANTHER" id="PTHR33204:SF29">
    <property type="entry name" value="TRANSCRIPTIONAL REGULATOR"/>
    <property type="match status" value="1"/>
</dbReference>
<gene>
    <name evidence="5" type="ORF">DCC81_07915</name>
</gene>
<feature type="domain" description="HTH hxlR-type" evidence="4">
    <location>
        <begin position="12"/>
        <end position="108"/>
    </location>
</feature>
<dbReference type="InterPro" id="IPR036390">
    <property type="entry name" value="WH_DNA-bd_sf"/>
</dbReference>
<dbReference type="RefSeq" id="WP_108686006.1">
    <property type="nucleotide sequence ID" value="NZ_QCYK01000001.1"/>
</dbReference>
<evidence type="ECO:0000259" key="4">
    <source>
        <dbReference type="PROSITE" id="PS51118"/>
    </source>
</evidence>
<dbReference type="EMBL" id="QCYK01000001">
    <property type="protein sequence ID" value="PUZ29368.1"/>
    <property type="molecule type" value="Genomic_DNA"/>
</dbReference>